<protein>
    <recommendedName>
        <fullName evidence="2">Calponin-homology (CH) domain-containing protein</fullName>
    </recommendedName>
</protein>
<dbReference type="InterPro" id="IPR050606">
    <property type="entry name" value="Calponin-like"/>
</dbReference>
<organism evidence="3 4">
    <name type="scientific">Bursaphelenchus okinawaensis</name>
    <dbReference type="NCBI Taxonomy" id="465554"/>
    <lineage>
        <taxon>Eukaryota</taxon>
        <taxon>Metazoa</taxon>
        <taxon>Ecdysozoa</taxon>
        <taxon>Nematoda</taxon>
        <taxon>Chromadorea</taxon>
        <taxon>Rhabditida</taxon>
        <taxon>Tylenchina</taxon>
        <taxon>Tylenchomorpha</taxon>
        <taxon>Aphelenchoidea</taxon>
        <taxon>Aphelenchoididae</taxon>
        <taxon>Bursaphelenchus</taxon>
    </lineage>
</organism>
<evidence type="ECO:0000256" key="1">
    <source>
        <dbReference type="SAM" id="MobiDB-lite"/>
    </source>
</evidence>
<feature type="compositionally biased region" description="Low complexity" evidence="1">
    <location>
        <begin position="1"/>
        <end position="10"/>
    </location>
</feature>
<dbReference type="EMBL" id="CAJFCW020000001">
    <property type="protein sequence ID" value="CAG9080690.1"/>
    <property type="molecule type" value="Genomic_DNA"/>
</dbReference>
<proteinExistence type="predicted"/>
<dbReference type="GO" id="GO:0015629">
    <property type="term" value="C:actin cytoskeleton"/>
    <property type="evidence" value="ECO:0007669"/>
    <property type="project" value="TreeGrafter"/>
</dbReference>
<name>A0A811JS43_9BILA</name>
<dbReference type="GO" id="GO:0007015">
    <property type="term" value="P:actin filament organization"/>
    <property type="evidence" value="ECO:0007669"/>
    <property type="project" value="TreeGrafter"/>
</dbReference>
<evidence type="ECO:0000313" key="4">
    <source>
        <dbReference type="Proteomes" id="UP000614601"/>
    </source>
</evidence>
<dbReference type="PANTHER" id="PTHR47385">
    <property type="entry name" value="CALPONIN"/>
    <property type="match status" value="1"/>
</dbReference>
<dbReference type="Proteomes" id="UP000783686">
    <property type="component" value="Unassembled WGS sequence"/>
</dbReference>
<reference evidence="3" key="1">
    <citation type="submission" date="2020-09" db="EMBL/GenBank/DDBJ databases">
        <authorList>
            <person name="Kikuchi T."/>
        </authorList>
    </citation>
    <scope>NUCLEOTIDE SEQUENCE</scope>
    <source>
        <strain evidence="3">SH1</strain>
    </source>
</reference>
<dbReference type="Proteomes" id="UP000614601">
    <property type="component" value="Unassembled WGS sequence"/>
</dbReference>
<dbReference type="GO" id="GO:0051015">
    <property type="term" value="F:actin filament binding"/>
    <property type="evidence" value="ECO:0007669"/>
    <property type="project" value="TreeGrafter"/>
</dbReference>
<feature type="compositionally biased region" description="Low complexity" evidence="1">
    <location>
        <begin position="22"/>
        <end position="32"/>
    </location>
</feature>
<dbReference type="CDD" id="cd00014">
    <property type="entry name" value="CH_SF"/>
    <property type="match status" value="1"/>
</dbReference>
<feature type="region of interest" description="Disordered" evidence="1">
    <location>
        <begin position="234"/>
        <end position="280"/>
    </location>
</feature>
<dbReference type="PROSITE" id="PS50021">
    <property type="entry name" value="CH"/>
    <property type="match status" value="1"/>
</dbReference>
<dbReference type="EMBL" id="CAJFDH010000001">
    <property type="protein sequence ID" value="CAD5206155.1"/>
    <property type="molecule type" value="Genomic_DNA"/>
</dbReference>
<feature type="compositionally biased region" description="Basic and acidic residues" evidence="1">
    <location>
        <begin position="33"/>
        <end position="54"/>
    </location>
</feature>
<dbReference type="Pfam" id="PF00307">
    <property type="entry name" value="CH"/>
    <property type="match status" value="1"/>
</dbReference>
<dbReference type="Gene3D" id="1.10.418.10">
    <property type="entry name" value="Calponin-like domain"/>
    <property type="match status" value="1"/>
</dbReference>
<gene>
    <name evidence="3" type="ORF">BOKJ2_LOCUS839</name>
</gene>
<feature type="region of interest" description="Disordered" evidence="1">
    <location>
        <begin position="1"/>
        <end position="54"/>
    </location>
</feature>
<dbReference type="OrthoDB" id="21595at2759"/>
<accession>A0A811JS43</accession>
<dbReference type="SMART" id="SM00033">
    <property type="entry name" value="CH"/>
    <property type="match status" value="1"/>
</dbReference>
<evidence type="ECO:0000259" key="2">
    <source>
        <dbReference type="PROSITE" id="PS50021"/>
    </source>
</evidence>
<dbReference type="AlphaFoldDB" id="A0A811JS43"/>
<dbReference type="PANTHER" id="PTHR47385:SF24">
    <property type="entry name" value="MUSCLE-SPECIFIC PROTEIN 20"/>
    <property type="match status" value="1"/>
</dbReference>
<dbReference type="InterPro" id="IPR036872">
    <property type="entry name" value="CH_dom_sf"/>
</dbReference>
<comment type="caution">
    <text evidence="3">The sequence shown here is derived from an EMBL/GenBank/DDBJ whole genome shotgun (WGS) entry which is preliminary data.</text>
</comment>
<feature type="compositionally biased region" description="Basic and acidic residues" evidence="1">
    <location>
        <begin position="239"/>
        <end position="256"/>
    </location>
</feature>
<evidence type="ECO:0000313" key="3">
    <source>
        <dbReference type="EMBL" id="CAD5206155.1"/>
    </source>
</evidence>
<sequence>MSAQVEQPVQPVAPVPEEPKPENGTTSETNGTEEVKTEETKEAKKEKEAPVPIDPKEDFVGWVGQQIPNAIHKFNFYILQWAVNLAYDDESKKPKLPANEEITKSQFLNYLKDGQILANLANKLHPSSVETVKEGEDAKTKEAQKENIEGFIKFAKEKAELNESQIFAAEDLQEKGKAGFNQVLNTLFQLAHITQTKFQQQGIDVDAVITEIAGIAPKSIIEKIRTFVFNKLRRQSSTQEKEKEENKEEEAKKEEPQEAAAEPAPATEEKKEEAPAVTAQ</sequence>
<dbReference type="SUPFAM" id="SSF47576">
    <property type="entry name" value="Calponin-homology domain, CH-domain"/>
    <property type="match status" value="1"/>
</dbReference>
<keyword evidence="4" id="KW-1185">Reference proteome</keyword>
<dbReference type="InterPro" id="IPR001715">
    <property type="entry name" value="CH_dom"/>
</dbReference>
<feature type="domain" description="Calponin-homology (CH)" evidence="2">
    <location>
        <begin position="53"/>
        <end position="195"/>
    </location>
</feature>